<accession>A0ABS1Y3I9</accession>
<dbReference type="RefSeq" id="WP_183122429.1">
    <property type="nucleotide sequence ID" value="NZ_CP068291.1"/>
</dbReference>
<keyword evidence="1" id="KW-0812">Transmembrane</keyword>
<gene>
    <name evidence="2" type="ORF">GWO63_001190</name>
</gene>
<feature type="transmembrane region" description="Helical" evidence="1">
    <location>
        <begin position="27"/>
        <end position="46"/>
    </location>
</feature>
<keyword evidence="1" id="KW-1133">Transmembrane helix</keyword>
<evidence type="ECO:0000313" key="2">
    <source>
        <dbReference type="EMBL" id="MBM0242944.1"/>
    </source>
</evidence>
<protein>
    <submittedName>
        <fullName evidence="2">Uncharacterized protein</fullName>
    </submittedName>
</protein>
<organism evidence="2 3">
    <name type="scientific">Corynebacterium macginleyi</name>
    <dbReference type="NCBI Taxonomy" id="38290"/>
    <lineage>
        <taxon>Bacteria</taxon>
        <taxon>Bacillati</taxon>
        <taxon>Actinomycetota</taxon>
        <taxon>Actinomycetes</taxon>
        <taxon>Mycobacteriales</taxon>
        <taxon>Corynebacteriaceae</taxon>
        <taxon>Corynebacterium</taxon>
    </lineage>
</organism>
<keyword evidence="1" id="KW-0472">Membrane</keyword>
<name>A0ABS1Y3I9_9CORY</name>
<proteinExistence type="predicted"/>
<comment type="caution">
    <text evidence="2">The sequence shown here is derived from an EMBL/GenBank/DDBJ whole genome shotgun (WGS) entry which is preliminary data.</text>
</comment>
<dbReference type="Proteomes" id="UP001518680">
    <property type="component" value="Unassembled WGS sequence"/>
</dbReference>
<evidence type="ECO:0000313" key="3">
    <source>
        <dbReference type="Proteomes" id="UP001518680"/>
    </source>
</evidence>
<reference evidence="2 3" key="1">
    <citation type="submission" date="2021-01" db="EMBL/GenBank/DDBJ databases">
        <title>Complete genome sequences of Corynebacterium macginleyi strains isolated from infectious keratitis.</title>
        <authorList>
            <person name="Sagerfors S."/>
            <person name="Poehlein A."/>
            <person name="Soderquist B."/>
            <person name="Bruggemann H."/>
        </authorList>
    </citation>
    <scope>NUCLEOTIDE SEQUENCE [LARGE SCALE GENOMIC DNA]</scope>
    <source>
        <strain evidence="2 3">12T220</strain>
    </source>
</reference>
<evidence type="ECO:0000256" key="1">
    <source>
        <dbReference type="SAM" id="Phobius"/>
    </source>
</evidence>
<dbReference type="EMBL" id="JAACBX020000001">
    <property type="protein sequence ID" value="MBM0242944.1"/>
    <property type="molecule type" value="Genomic_DNA"/>
</dbReference>
<sequence>MTGARVLGATVLGGDELMPPSLVGWEYMISLVIFVPLGIALFALLMEKLEAIVFGD</sequence>
<keyword evidence="3" id="KW-1185">Reference proteome</keyword>